<keyword evidence="2" id="KW-0472">Membrane</keyword>
<dbReference type="GeneID" id="301323561"/>
<dbReference type="Pfam" id="PF00905">
    <property type="entry name" value="Transpeptidase"/>
    <property type="match status" value="1"/>
</dbReference>
<organism evidence="5 7">
    <name type="scientific">Catenibacterium mitsuokai</name>
    <dbReference type="NCBI Taxonomy" id="100886"/>
    <lineage>
        <taxon>Bacteria</taxon>
        <taxon>Bacillati</taxon>
        <taxon>Bacillota</taxon>
        <taxon>Erysipelotrichia</taxon>
        <taxon>Erysipelotrichales</taxon>
        <taxon>Coprobacillaceae</taxon>
        <taxon>Catenibacterium</taxon>
    </lineage>
</organism>
<keyword evidence="2" id="KW-0812">Transmembrane</keyword>
<dbReference type="PANTHER" id="PTHR30627">
    <property type="entry name" value="PEPTIDOGLYCAN D,D-TRANSPEPTIDASE"/>
    <property type="match status" value="1"/>
</dbReference>
<dbReference type="Pfam" id="PF03717">
    <property type="entry name" value="PBP_dimer"/>
    <property type="match status" value="1"/>
</dbReference>
<dbReference type="GO" id="GO:0071555">
    <property type="term" value="P:cell wall organization"/>
    <property type="evidence" value="ECO:0007669"/>
    <property type="project" value="TreeGrafter"/>
</dbReference>
<dbReference type="Proteomes" id="UP001196408">
    <property type="component" value="Unassembled WGS sequence"/>
</dbReference>
<dbReference type="GO" id="GO:0071972">
    <property type="term" value="F:peptidoglycan L,D-transpeptidase activity"/>
    <property type="evidence" value="ECO:0007669"/>
    <property type="project" value="TreeGrafter"/>
</dbReference>
<comment type="caution">
    <text evidence="5">The sequence shown here is derived from an EMBL/GenBank/DDBJ whole genome shotgun (WGS) entry which is preliminary data.</text>
</comment>
<keyword evidence="8" id="KW-1185">Reference proteome</keyword>
<protein>
    <submittedName>
        <fullName evidence="5">Penicillin-binding protein 2</fullName>
    </submittedName>
</protein>
<proteinExistence type="inferred from homology"/>
<sequence length="690" mass="77316">MFSNRPIKFIGRKEAQEQERNQLDNVVARRFYIIIGVVIVIASIFALRLFYMQVNKSDFYSAKLEQYNTNTFEVDALRGEIVDRNYNKLVYNENVVCATYYAVKGIKDDEIKSMVNFLTKNCNIDISSVTEREKKDYLIMKDKKFAKSLVSEAEKKALAANDDGDTEYYNLQLKRITESILKKHLSDDDVRYYKLYYTIKNCKSGSAVLLENISYQEASVIGENNDLLRGIQVTSDWKRAYTDESTLKSTLGKVTTKKQGLPATLKDELLALDYSNDSRVGTSGLERQYEDILSGNKSVMTLKYASDGTPIVKTKKQGSSGENIQLTIDWDIQSQLTQMVEQCLYSHTAERYQQHIYCVVMEPKTGDIIALVGKEYNKEKTPYEMKDATYLTYTGAYRIGSTMKGAVIYACFKNNIIKANHYEADTSEGLKIAGTKAKHSWNKSGFGNINEVQALAYSSNIYMMKIIIKLAGGHYQYDKPIHIDKSAFTKLRNAAGELGLGVKTGIDLPYEAATGPRVEEDTAGKLLDFSIGQYDTYTPLQLAVYASTLANKGVKVQPHLYKSSYKTDTSGNIVTLNTHKKHIMDDVSEGNEDAFNQIQAGMKAVVTYGTAAGSFAGFQYDVSGKSGTAEDYTHTGNVDHPNHLFISYGPSKDPQVVVAVLEERLKGANDAPSIAKKAFSLYFEKYGYNN</sequence>
<evidence type="ECO:0000256" key="2">
    <source>
        <dbReference type="SAM" id="Phobius"/>
    </source>
</evidence>
<evidence type="ECO:0000313" key="8">
    <source>
        <dbReference type="Proteomes" id="UP001197492"/>
    </source>
</evidence>
<feature type="transmembrane region" description="Helical" evidence="2">
    <location>
        <begin position="31"/>
        <end position="51"/>
    </location>
</feature>
<dbReference type="GO" id="GO:0008658">
    <property type="term" value="F:penicillin binding"/>
    <property type="evidence" value="ECO:0007669"/>
    <property type="project" value="InterPro"/>
</dbReference>
<dbReference type="EMBL" id="JAHOEF010000002">
    <property type="protein sequence ID" value="MBV3381710.1"/>
    <property type="molecule type" value="Genomic_DNA"/>
</dbReference>
<dbReference type="InterPro" id="IPR005311">
    <property type="entry name" value="PBP_dimer"/>
</dbReference>
<evidence type="ECO:0000313" key="5">
    <source>
        <dbReference type="EMBL" id="MBV3381710.1"/>
    </source>
</evidence>
<dbReference type="PANTHER" id="PTHR30627:SF2">
    <property type="entry name" value="PEPTIDOGLYCAN D,D-TRANSPEPTIDASE MRDA"/>
    <property type="match status" value="1"/>
</dbReference>
<name>A0AAW4MNV4_9FIRM</name>
<feature type="domain" description="Penicillin-binding protein transpeptidase" evidence="3">
    <location>
        <begin position="357"/>
        <end position="675"/>
    </location>
</feature>
<gene>
    <name evidence="5" type="ORF">KSV97_00390</name>
    <name evidence="6" type="ORF">KSW06_00395</name>
</gene>
<evidence type="ECO:0000259" key="3">
    <source>
        <dbReference type="Pfam" id="PF00905"/>
    </source>
</evidence>
<dbReference type="GO" id="GO:0005886">
    <property type="term" value="C:plasma membrane"/>
    <property type="evidence" value="ECO:0007669"/>
    <property type="project" value="TreeGrafter"/>
</dbReference>
<dbReference type="AlphaFoldDB" id="A0AAW4MNV4"/>
<evidence type="ECO:0000313" key="6">
    <source>
        <dbReference type="EMBL" id="MBV3391733.1"/>
    </source>
</evidence>
<reference evidence="5 8" key="1">
    <citation type="submission" date="2021-06" db="EMBL/GenBank/DDBJ databases">
        <title>Collection of gut derived symbiotic bacterial strains cultured from healthy donors.</title>
        <authorList>
            <person name="Lin H."/>
            <person name="Littmann E."/>
            <person name="Pamer E.G."/>
        </authorList>
    </citation>
    <scope>NUCLEOTIDE SEQUENCE</scope>
    <source>
        <strain evidence="6 8">MSK.21.70</strain>
        <strain evidence="5">MSK.21.82</strain>
    </source>
</reference>
<dbReference type="RefSeq" id="WP_217746845.1">
    <property type="nucleotide sequence ID" value="NZ_JAHOEB010000002.1"/>
</dbReference>
<evidence type="ECO:0000259" key="4">
    <source>
        <dbReference type="Pfam" id="PF03717"/>
    </source>
</evidence>
<dbReference type="InterPro" id="IPR001460">
    <property type="entry name" value="PCN-bd_Tpept"/>
</dbReference>
<dbReference type="EMBL" id="JAHOEL010000002">
    <property type="protein sequence ID" value="MBV3391733.1"/>
    <property type="molecule type" value="Genomic_DNA"/>
</dbReference>
<comment type="similarity">
    <text evidence="1">Belongs to the transpeptidase family.</text>
</comment>
<dbReference type="Proteomes" id="UP001197492">
    <property type="component" value="Unassembled WGS sequence"/>
</dbReference>
<keyword evidence="2" id="KW-1133">Transmembrane helix</keyword>
<evidence type="ECO:0000313" key="7">
    <source>
        <dbReference type="Proteomes" id="UP001196408"/>
    </source>
</evidence>
<feature type="domain" description="Penicillin-binding protein dimerisation" evidence="4">
    <location>
        <begin position="75"/>
        <end position="312"/>
    </location>
</feature>
<accession>A0AAW4MNV4</accession>
<dbReference type="InterPro" id="IPR050515">
    <property type="entry name" value="Beta-lactam/transpept"/>
</dbReference>
<evidence type="ECO:0000256" key="1">
    <source>
        <dbReference type="ARBA" id="ARBA00007171"/>
    </source>
</evidence>